<evidence type="ECO:0008006" key="4">
    <source>
        <dbReference type="Google" id="ProtNLM"/>
    </source>
</evidence>
<protein>
    <recommendedName>
        <fullName evidence="4">CUB domain-containing protein</fullName>
    </recommendedName>
</protein>
<comment type="caution">
    <text evidence="2">The sequence shown here is derived from an EMBL/GenBank/DDBJ whole genome shotgun (WGS) entry which is preliminary data.</text>
</comment>
<keyword evidence="1" id="KW-0732">Signal</keyword>
<proteinExistence type="predicted"/>
<dbReference type="AlphaFoldDB" id="A0A956NF10"/>
<reference evidence="2" key="1">
    <citation type="submission" date="2020-04" db="EMBL/GenBank/DDBJ databases">
        <authorList>
            <person name="Zhang T."/>
        </authorList>
    </citation>
    <scope>NUCLEOTIDE SEQUENCE</scope>
    <source>
        <strain evidence="2">HKST-UBA02</strain>
    </source>
</reference>
<accession>A0A956NF10</accession>
<evidence type="ECO:0000313" key="2">
    <source>
        <dbReference type="EMBL" id="MCA9757276.1"/>
    </source>
</evidence>
<dbReference type="Proteomes" id="UP000739538">
    <property type="component" value="Unassembled WGS sequence"/>
</dbReference>
<feature type="signal peptide" evidence="1">
    <location>
        <begin position="1"/>
        <end position="22"/>
    </location>
</feature>
<dbReference type="PROSITE" id="PS51257">
    <property type="entry name" value="PROKAR_LIPOPROTEIN"/>
    <property type="match status" value="1"/>
</dbReference>
<gene>
    <name evidence="2" type="ORF">KDA27_15840</name>
</gene>
<name>A0A956NF10_UNCEI</name>
<evidence type="ECO:0000313" key="3">
    <source>
        <dbReference type="Proteomes" id="UP000739538"/>
    </source>
</evidence>
<reference evidence="2" key="2">
    <citation type="journal article" date="2021" name="Microbiome">
        <title>Successional dynamics and alternative stable states in a saline activated sludge microbial community over 9 years.</title>
        <authorList>
            <person name="Wang Y."/>
            <person name="Ye J."/>
            <person name="Ju F."/>
            <person name="Liu L."/>
            <person name="Boyd J.A."/>
            <person name="Deng Y."/>
            <person name="Parks D.H."/>
            <person name="Jiang X."/>
            <person name="Yin X."/>
            <person name="Woodcroft B.J."/>
            <person name="Tyson G.W."/>
            <person name="Hugenholtz P."/>
            <person name="Polz M.F."/>
            <person name="Zhang T."/>
        </authorList>
    </citation>
    <scope>NUCLEOTIDE SEQUENCE</scope>
    <source>
        <strain evidence="2">HKST-UBA02</strain>
    </source>
</reference>
<sequence length="429" mass="44896">MKRHLLLSVCAFAALAMACDHASAGPNAGGTLIVHGDAGVVYTNDIDDYTGASPLPGGCSTAETNYPADEHFVWWVKAVFPESTSPRLLGVTFGVDYDAAAIVLEGYGASGDFELADPNWPEPQSGTAVTFQNTQTAWLVDLYWFAGYNYSGYGTDVSFDLAPNPSQGAYFADDDVPSTLDPIEELGSLGFGANPGYLPCPTEFPTTGACCFPDLFCSMLTEDECNAEGGTYQGNNVPCDPNPCEGDPPTGACCSDGGSCSFQTQEDCEDASSHYLGDGAPCSPDPCPKPGACCFGEDCVFMGQFDCEDEGGVPQGSESSCDPNPCSAPTGACCYPDGSCRFLNEADCDLSQGTYQGDDTSCDPNPCPPPPTGACCSEDGTCEVLSLVDCESAGGQYLGDDVACEPNPCVITPIEERSWGQIKNGYRPQ</sequence>
<feature type="chain" id="PRO_5037591493" description="CUB domain-containing protein" evidence="1">
    <location>
        <begin position="23"/>
        <end position="429"/>
    </location>
</feature>
<dbReference type="EMBL" id="JAGQHS010000091">
    <property type="protein sequence ID" value="MCA9757276.1"/>
    <property type="molecule type" value="Genomic_DNA"/>
</dbReference>
<evidence type="ECO:0000256" key="1">
    <source>
        <dbReference type="SAM" id="SignalP"/>
    </source>
</evidence>
<organism evidence="2 3">
    <name type="scientific">Eiseniibacteriota bacterium</name>
    <dbReference type="NCBI Taxonomy" id="2212470"/>
    <lineage>
        <taxon>Bacteria</taxon>
        <taxon>Candidatus Eiseniibacteriota</taxon>
    </lineage>
</organism>